<dbReference type="RefSeq" id="WP_144637466.1">
    <property type="nucleotide sequence ID" value="NZ_BNAX01000001.1"/>
</dbReference>
<dbReference type="AlphaFoldDB" id="A0A558AFF6"/>
<dbReference type="Pfam" id="PF11716">
    <property type="entry name" value="MDMPI_N"/>
    <property type="match status" value="1"/>
</dbReference>
<protein>
    <submittedName>
        <fullName evidence="2">TIGR03086 family protein</fullName>
    </submittedName>
</protein>
<dbReference type="InterPro" id="IPR017517">
    <property type="entry name" value="Maleyloyr_isom"/>
</dbReference>
<proteinExistence type="predicted"/>
<name>A0A558AFF6_9PSEU</name>
<evidence type="ECO:0000313" key="3">
    <source>
        <dbReference type="Proteomes" id="UP000318578"/>
    </source>
</evidence>
<dbReference type="Gene3D" id="1.20.120.450">
    <property type="entry name" value="dinb family like domain"/>
    <property type="match status" value="1"/>
</dbReference>
<feature type="domain" description="Mycothiol-dependent maleylpyruvate isomerase metal-binding" evidence="1">
    <location>
        <begin position="17"/>
        <end position="123"/>
    </location>
</feature>
<sequence>MHITELNRAVVLTSVSVASRVRPADLARPTPCAGWSVTDLLAHMSVQHHGFAAAARGEQARWEPRAAADPVADYLSASAEVLQAFAGADRPFSLPEIGPAPFPAEQAIGFHFIDYVVHSWDLARAVGTSVSFDNEVLEPALGIARFVPGGAARTRPGAAFAPALSERDGGLLDQILVLLGRSPDWPEPVR</sequence>
<dbReference type="NCBIfam" id="TIGR03083">
    <property type="entry name" value="maleylpyruvate isomerase family mycothiol-dependent enzyme"/>
    <property type="match status" value="1"/>
</dbReference>
<reference evidence="2 3" key="1">
    <citation type="submission" date="2019-07" db="EMBL/GenBank/DDBJ databases">
        <title>New species of Amycolatopsis and Streptomyces.</title>
        <authorList>
            <person name="Duangmal K."/>
            <person name="Teo W.F.A."/>
            <person name="Lipun K."/>
        </authorList>
    </citation>
    <scope>NUCLEOTIDE SEQUENCE [LARGE SCALE GENOMIC DNA]</scope>
    <source>
        <strain evidence="2 3">JCM 30562</strain>
    </source>
</reference>
<comment type="caution">
    <text evidence="2">The sequence shown here is derived from an EMBL/GenBank/DDBJ whole genome shotgun (WGS) entry which is preliminary data.</text>
</comment>
<accession>A0A558AFF6</accession>
<dbReference type="NCBIfam" id="TIGR03086">
    <property type="entry name" value="TIGR03086 family metal-binding protein"/>
    <property type="match status" value="1"/>
</dbReference>
<gene>
    <name evidence="2" type="ORF">FNH06_11495</name>
</gene>
<evidence type="ECO:0000313" key="2">
    <source>
        <dbReference type="EMBL" id="TVT22963.1"/>
    </source>
</evidence>
<evidence type="ECO:0000259" key="1">
    <source>
        <dbReference type="Pfam" id="PF11716"/>
    </source>
</evidence>
<dbReference type="GO" id="GO:0046872">
    <property type="term" value="F:metal ion binding"/>
    <property type="evidence" value="ECO:0007669"/>
    <property type="project" value="InterPro"/>
</dbReference>
<dbReference type="InterPro" id="IPR034660">
    <property type="entry name" value="DinB/YfiT-like"/>
</dbReference>
<dbReference type="EMBL" id="VJZA01000014">
    <property type="protein sequence ID" value="TVT22963.1"/>
    <property type="molecule type" value="Genomic_DNA"/>
</dbReference>
<dbReference type="SUPFAM" id="SSF109854">
    <property type="entry name" value="DinB/YfiT-like putative metalloenzymes"/>
    <property type="match status" value="1"/>
</dbReference>
<dbReference type="Proteomes" id="UP000318578">
    <property type="component" value="Unassembled WGS sequence"/>
</dbReference>
<dbReference type="InterPro" id="IPR024344">
    <property type="entry name" value="MDMPI_metal-binding"/>
</dbReference>
<dbReference type="OrthoDB" id="5185819at2"/>
<organism evidence="2 3">
    <name type="scientific">Amycolatopsis acidiphila</name>
    <dbReference type="NCBI Taxonomy" id="715473"/>
    <lineage>
        <taxon>Bacteria</taxon>
        <taxon>Bacillati</taxon>
        <taxon>Actinomycetota</taxon>
        <taxon>Actinomycetes</taxon>
        <taxon>Pseudonocardiales</taxon>
        <taxon>Pseudonocardiaceae</taxon>
        <taxon>Amycolatopsis</taxon>
    </lineage>
</organism>
<dbReference type="InterPro" id="IPR017520">
    <property type="entry name" value="CHP03086"/>
</dbReference>
<keyword evidence="3" id="KW-1185">Reference proteome</keyword>